<dbReference type="InterPro" id="IPR002734">
    <property type="entry name" value="RibDG_C"/>
</dbReference>
<feature type="binding site" evidence="14">
    <location>
        <position position="287"/>
    </location>
    <ligand>
        <name>substrate</name>
    </ligand>
</feature>
<evidence type="ECO:0000259" key="16">
    <source>
        <dbReference type="PROSITE" id="PS51747"/>
    </source>
</evidence>
<dbReference type="EC" id="3.5.4.26" evidence="12"/>
<feature type="binding site" evidence="14">
    <location>
        <position position="195"/>
    </location>
    <ligand>
        <name>NADP(+)</name>
        <dbReference type="ChEBI" id="CHEBI:58349"/>
    </ligand>
</feature>
<feature type="binding site" evidence="14">
    <location>
        <position position="153"/>
    </location>
    <ligand>
        <name>NADP(+)</name>
        <dbReference type="ChEBI" id="CHEBI:58349"/>
    </ligand>
</feature>
<evidence type="ECO:0000256" key="13">
    <source>
        <dbReference type="PIRSR" id="PIRSR006769-1"/>
    </source>
</evidence>
<evidence type="ECO:0000256" key="6">
    <source>
        <dbReference type="ARBA" id="ARBA00022619"/>
    </source>
</evidence>
<dbReference type="EC" id="1.1.1.193" evidence="12"/>
<evidence type="ECO:0000256" key="2">
    <source>
        <dbReference type="ARBA" id="ARBA00004882"/>
    </source>
</evidence>
<evidence type="ECO:0000256" key="8">
    <source>
        <dbReference type="ARBA" id="ARBA00022833"/>
    </source>
</evidence>
<dbReference type="PANTHER" id="PTHR38011:SF7">
    <property type="entry name" value="2,5-DIAMINO-6-RIBOSYLAMINO-4(3H)-PYRIMIDINONE 5'-PHOSPHATE REDUCTASE"/>
    <property type="match status" value="1"/>
</dbReference>
<dbReference type="PROSITE" id="PS00903">
    <property type="entry name" value="CYT_DCMP_DEAMINASES_1"/>
    <property type="match status" value="1"/>
</dbReference>
<keyword evidence="6 12" id="KW-0686">Riboflavin biosynthesis</keyword>
<dbReference type="PIRSF" id="PIRSF006769">
    <property type="entry name" value="RibD"/>
    <property type="match status" value="1"/>
</dbReference>
<dbReference type="PANTHER" id="PTHR38011">
    <property type="entry name" value="DIHYDROFOLATE REDUCTASE FAMILY PROTEIN (AFU_ORTHOLOGUE AFUA_8G06820)"/>
    <property type="match status" value="1"/>
</dbReference>
<gene>
    <name evidence="17" type="primary">ribD</name>
    <name evidence="17" type="ORF">E3983_05975</name>
</gene>
<dbReference type="Pfam" id="PF00383">
    <property type="entry name" value="dCMP_cyt_deam_1"/>
    <property type="match status" value="1"/>
</dbReference>
<dbReference type="SUPFAM" id="SSF53597">
    <property type="entry name" value="Dihydrofolate reductase-like"/>
    <property type="match status" value="1"/>
</dbReference>
<evidence type="ECO:0000256" key="10">
    <source>
        <dbReference type="ARBA" id="ARBA00023002"/>
    </source>
</evidence>
<dbReference type="Proteomes" id="UP000295517">
    <property type="component" value="Chromosome"/>
</dbReference>
<dbReference type="Gene3D" id="3.40.140.10">
    <property type="entry name" value="Cytidine Deaminase, domain 2"/>
    <property type="match status" value="1"/>
</dbReference>
<protein>
    <recommendedName>
        <fullName evidence="12">Riboflavin biosynthesis protein RibD</fullName>
    </recommendedName>
    <domain>
        <recommendedName>
            <fullName evidence="12">Diaminohydroxyphosphoribosylaminopyrimidine deaminase</fullName>
            <shortName evidence="12">DRAP deaminase</shortName>
            <ecNumber evidence="12">3.5.4.26</ecNumber>
        </recommendedName>
        <alternativeName>
            <fullName evidence="12">Riboflavin-specific deaminase</fullName>
        </alternativeName>
    </domain>
    <domain>
        <recommendedName>
            <fullName evidence="12">5-amino-6-(5-phosphoribosylamino)uracil reductase</fullName>
            <ecNumber evidence="12">1.1.1.193</ecNumber>
        </recommendedName>
        <alternativeName>
            <fullName evidence="12">HTP reductase</fullName>
        </alternativeName>
    </domain>
</protein>
<evidence type="ECO:0000256" key="12">
    <source>
        <dbReference type="PIRNR" id="PIRNR006769"/>
    </source>
</evidence>
<dbReference type="InterPro" id="IPR004794">
    <property type="entry name" value="Eubact_RibD"/>
</dbReference>
<evidence type="ECO:0000256" key="4">
    <source>
        <dbReference type="ARBA" id="ARBA00005259"/>
    </source>
</evidence>
<feature type="binding site" evidence="14">
    <location>
        <position position="203"/>
    </location>
    <ligand>
        <name>substrate</name>
    </ligand>
</feature>
<dbReference type="NCBIfam" id="TIGR00326">
    <property type="entry name" value="eubact_ribD"/>
    <property type="match status" value="1"/>
</dbReference>
<keyword evidence="10 12" id="KW-0560">Oxidoreductase</keyword>
<comment type="similarity">
    <text evidence="4 12">In the N-terminal section; belongs to the cytidine and deoxycytidylate deaminase family.</text>
</comment>
<keyword evidence="8 12" id="KW-0862">Zinc</keyword>
<evidence type="ECO:0000313" key="17">
    <source>
        <dbReference type="EMBL" id="QBR83934.1"/>
    </source>
</evidence>
<feature type="binding site" evidence="15">
    <location>
        <position position="49"/>
    </location>
    <ligand>
        <name>Zn(2+)</name>
        <dbReference type="ChEBI" id="CHEBI:29105"/>
        <note>catalytic</note>
    </ligand>
</feature>
<dbReference type="EMBL" id="CP038254">
    <property type="protein sequence ID" value="QBR83934.1"/>
    <property type="molecule type" value="Genomic_DNA"/>
</dbReference>
<dbReference type="InterPro" id="IPR050765">
    <property type="entry name" value="Riboflavin_Biosynth_HTPR"/>
</dbReference>
<keyword evidence="11" id="KW-0511">Multifunctional enzyme</keyword>
<dbReference type="InterPro" id="IPR002125">
    <property type="entry name" value="CMP_dCMP_dom"/>
</dbReference>
<dbReference type="GO" id="GO:0008835">
    <property type="term" value="F:diaminohydroxyphosphoribosylaminopyrimidine deaminase activity"/>
    <property type="evidence" value="ECO:0007669"/>
    <property type="project" value="UniProtKB-EC"/>
</dbReference>
<comment type="catalytic activity">
    <reaction evidence="12">
        <text>5-amino-6-(5-phospho-D-ribitylamino)uracil + NADP(+) = 5-amino-6-(5-phospho-D-ribosylamino)uracil + NADPH + H(+)</text>
        <dbReference type="Rhea" id="RHEA:17845"/>
        <dbReference type="ChEBI" id="CHEBI:15378"/>
        <dbReference type="ChEBI" id="CHEBI:57783"/>
        <dbReference type="ChEBI" id="CHEBI:58349"/>
        <dbReference type="ChEBI" id="CHEBI:58421"/>
        <dbReference type="ChEBI" id="CHEBI:58453"/>
        <dbReference type="EC" id="1.1.1.193"/>
    </reaction>
</comment>
<feature type="binding site" evidence="14">
    <location>
        <position position="199"/>
    </location>
    <ligand>
        <name>NADP(+)</name>
        <dbReference type="ChEBI" id="CHEBI:58349"/>
    </ligand>
</feature>
<dbReference type="SUPFAM" id="SSF53927">
    <property type="entry name" value="Cytidine deaminase-like"/>
    <property type="match status" value="1"/>
</dbReference>
<evidence type="ECO:0000256" key="14">
    <source>
        <dbReference type="PIRSR" id="PIRSR006769-2"/>
    </source>
</evidence>
<organism evidence="17 18">
    <name type="scientific">Legionella israelensis</name>
    <dbReference type="NCBI Taxonomy" id="454"/>
    <lineage>
        <taxon>Bacteria</taxon>
        <taxon>Pseudomonadati</taxon>
        <taxon>Pseudomonadota</taxon>
        <taxon>Gammaproteobacteria</taxon>
        <taxon>Legionellales</taxon>
        <taxon>Legionellaceae</taxon>
        <taxon>Legionella</taxon>
    </lineage>
</organism>
<proteinExistence type="inferred from homology"/>
<sequence length="357" mass="39857">MHKQFLLAALEQAKLGRGLCAPNPSVGAVAVQNGTIIAQAWHRGAGHPHAEQVLMEQFPAGTPDISMYVTLEPCNHWGKTPPCTDAIIRHGIKEVIYGCHDPNPLVARNNTPKTLNDNGVNCTFFSLPEINRFYQSYKYWIKTGKPWVTAKMAQSLDGKIAGIRGERVMLSNSLCHKFTHELRSQADIILTSAQTINRDDPQLNVRLNGQITSKPLAILDRDLSLNPQARALECAKHCHIFYSRDSINPQESPGRNYYPTSINNNYLDLEDVILQLGGMGYHDVFVEAGGKIFSSLHKSGLVNRTYIYIVPIALQKEATSAYQLDHVFGLAHQISWQEMGNNMIVCMDWMEDSCLQA</sequence>
<dbReference type="CDD" id="cd01284">
    <property type="entry name" value="Riboflavin_deaminase-reductase"/>
    <property type="match status" value="1"/>
</dbReference>
<comment type="catalytic activity">
    <reaction evidence="12">
        <text>2,5-diamino-6-hydroxy-4-(5-phosphoribosylamino)-pyrimidine + H2O + H(+) = 5-amino-6-(5-phospho-D-ribosylamino)uracil + NH4(+)</text>
        <dbReference type="Rhea" id="RHEA:21868"/>
        <dbReference type="ChEBI" id="CHEBI:15377"/>
        <dbReference type="ChEBI" id="CHEBI:15378"/>
        <dbReference type="ChEBI" id="CHEBI:28938"/>
        <dbReference type="ChEBI" id="CHEBI:58453"/>
        <dbReference type="ChEBI" id="CHEBI:58614"/>
        <dbReference type="EC" id="3.5.4.26"/>
    </reaction>
</comment>
<feature type="active site" description="Proton donor" evidence="13">
    <location>
        <position position="51"/>
    </location>
</feature>
<comment type="function">
    <text evidence="1 12">Converts 2,5-diamino-6-(ribosylamino)-4(3h)-pyrimidinone 5'-phosphate into 5-amino-6-(ribosylamino)-2,4(1h,3h)-pyrimidinedione 5'-phosphate.</text>
</comment>
<dbReference type="RefSeq" id="WP_135060227.1">
    <property type="nucleotide sequence ID" value="NZ_CP038254.1"/>
</dbReference>
<dbReference type="Gene3D" id="3.40.430.10">
    <property type="entry name" value="Dihydrofolate Reductase, subunit A"/>
    <property type="match status" value="1"/>
</dbReference>
<dbReference type="PROSITE" id="PS51747">
    <property type="entry name" value="CYT_DCMP_DEAMINASES_2"/>
    <property type="match status" value="1"/>
</dbReference>
<dbReference type="InterPro" id="IPR016192">
    <property type="entry name" value="APOBEC/CMP_deaminase_Zn-bd"/>
</dbReference>
<comment type="similarity">
    <text evidence="5 12">In the C-terminal section; belongs to the HTP reductase family.</text>
</comment>
<evidence type="ECO:0000313" key="18">
    <source>
        <dbReference type="Proteomes" id="UP000295517"/>
    </source>
</evidence>
<name>A0AAX1EGI7_9GAMM</name>
<evidence type="ECO:0000256" key="7">
    <source>
        <dbReference type="ARBA" id="ARBA00022723"/>
    </source>
</evidence>
<feature type="binding site" evidence="14">
    <location>
        <position position="183"/>
    </location>
    <ligand>
        <name>substrate</name>
    </ligand>
</feature>
<feature type="binding site" evidence="15">
    <location>
        <position position="83"/>
    </location>
    <ligand>
        <name>Zn(2+)</name>
        <dbReference type="ChEBI" id="CHEBI:29105"/>
        <note>catalytic</note>
    </ligand>
</feature>
<dbReference type="InterPro" id="IPR024072">
    <property type="entry name" value="DHFR-like_dom_sf"/>
</dbReference>
<keyword evidence="7 12" id="KW-0479">Metal-binding</keyword>
<evidence type="ECO:0000256" key="9">
    <source>
        <dbReference type="ARBA" id="ARBA00022857"/>
    </source>
</evidence>
<dbReference type="AlphaFoldDB" id="A0AAX1EGI7"/>
<dbReference type="GO" id="GO:0008703">
    <property type="term" value="F:5-amino-6-(5-phosphoribosylamino)uracil reductase activity"/>
    <property type="evidence" value="ECO:0007669"/>
    <property type="project" value="UniProtKB-EC"/>
</dbReference>
<keyword evidence="12 17" id="KW-0378">Hydrolase</keyword>
<feature type="domain" description="CMP/dCMP-type deaminase" evidence="16">
    <location>
        <begin position="1"/>
        <end position="122"/>
    </location>
</feature>
<accession>A0AAX1EGI7</accession>
<feature type="binding site" evidence="14">
    <location>
        <position position="206"/>
    </location>
    <ligand>
        <name>substrate</name>
    </ligand>
</feature>
<evidence type="ECO:0000256" key="5">
    <source>
        <dbReference type="ARBA" id="ARBA00007417"/>
    </source>
</evidence>
<dbReference type="GO" id="GO:0008270">
    <property type="term" value="F:zinc ion binding"/>
    <property type="evidence" value="ECO:0007669"/>
    <property type="project" value="InterPro"/>
</dbReference>
<evidence type="ECO:0000256" key="1">
    <source>
        <dbReference type="ARBA" id="ARBA00002151"/>
    </source>
</evidence>
<evidence type="ECO:0000256" key="11">
    <source>
        <dbReference type="ARBA" id="ARBA00023268"/>
    </source>
</evidence>
<dbReference type="GO" id="GO:0009231">
    <property type="term" value="P:riboflavin biosynthetic process"/>
    <property type="evidence" value="ECO:0007669"/>
    <property type="project" value="UniProtKB-KW"/>
</dbReference>
<comment type="cofactor">
    <cofactor evidence="12 15">
        <name>Zn(2+)</name>
        <dbReference type="ChEBI" id="CHEBI:29105"/>
    </cofactor>
    <text evidence="12 15">Binds 1 zinc ion.</text>
</comment>
<keyword evidence="9 12" id="KW-0521">NADP</keyword>
<dbReference type="InterPro" id="IPR016193">
    <property type="entry name" value="Cytidine_deaminase-like"/>
</dbReference>
<feature type="binding site" evidence="14">
    <location>
        <begin position="289"/>
        <end position="295"/>
    </location>
    <ligand>
        <name>NADP(+)</name>
        <dbReference type="ChEBI" id="CHEBI:58349"/>
    </ligand>
</feature>
<comment type="pathway">
    <text evidence="3 12">Cofactor biosynthesis; riboflavin biosynthesis; 5-amino-6-(D-ribitylamino)uracil from GTP: step 3/4.</text>
</comment>
<reference evidence="17 18" key="1">
    <citation type="submission" date="2019-03" db="EMBL/GenBank/DDBJ databases">
        <title>Diverse conjugative elements silence natural transformation in Legionella species.</title>
        <authorList>
            <person name="Durieux I."/>
            <person name="Ginevra C."/>
            <person name="Attaiech L."/>
            <person name="Picq K."/>
            <person name="Juan P.A."/>
            <person name="Jarraud S."/>
            <person name="Charpentier X."/>
        </authorList>
    </citation>
    <scope>NUCLEOTIDE SEQUENCE [LARGE SCALE GENOMIC DNA]</scope>
    <source>
        <strain evidence="17 18">HL-0427-4011</strain>
    </source>
</reference>
<feature type="binding site" evidence="15">
    <location>
        <position position="74"/>
    </location>
    <ligand>
        <name>Zn(2+)</name>
        <dbReference type="ChEBI" id="CHEBI:29105"/>
        <note>catalytic</note>
    </ligand>
</feature>
<comment type="pathway">
    <text evidence="2 12">Cofactor biosynthesis; riboflavin biosynthesis; 5-amino-6-(D-ribitylamino)uracil from GTP: step 2/4.</text>
</comment>
<evidence type="ECO:0000256" key="3">
    <source>
        <dbReference type="ARBA" id="ARBA00004910"/>
    </source>
</evidence>
<dbReference type="Pfam" id="PF01872">
    <property type="entry name" value="RibD_C"/>
    <property type="match status" value="1"/>
</dbReference>
<evidence type="ECO:0000256" key="15">
    <source>
        <dbReference type="PIRSR" id="PIRSR006769-3"/>
    </source>
</evidence>